<dbReference type="GO" id="GO:0006935">
    <property type="term" value="P:chemotaxis"/>
    <property type="evidence" value="ECO:0007669"/>
    <property type="project" value="UniProtKB-KW"/>
</dbReference>
<comment type="subcellular location">
    <subcellularLocation>
        <location evidence="10">Cell inner membrane</location>
    </subcellularLocation>
    <subcellularLocation>
        <location evidence="2">Cell membrane</location>
        <topology evidence="2">Single-pass membrane protein</topology>
    </subcellularLocation>
</comment>
<evidence type="ECO:0000256" key="6">
    <source>
        <dbReference type="ARBA" id="ARBA00022692"/>
    </source>
</evidence>
<keyword evidence="6" id="KW-0812">Transmembrane</keyword>
<dbReference type="AlphaFoldDB" id="A0A6M4A5M9"/>
<evidence type="ECO:0000256" key="4">
    <source>
        <dbReference type="ARBA" id="ARBA00022475"/>
    </source>
</evidence>
<dbReference type="Pfam" id="PF03748">
    <property type="entry name" value="FliL"/>
    <property type="match status" value="1"/>
</dbReference>
<accession>A0A6M4A5M9</accession>
<keyword evidence="11" id="KW-0282">Flagellum</keyword>
<comment type="similarity">
    <text evidence="3 10">Belongs to the FliL family.</text>
</comment>
<sequence>MVIPLGAQANAASASGSASAAAGSTAKLEPFVVNLSSFDRYLQATVTLQVASGEIAEKIKVLMPMIRHGLIIILSSKEASQLQTSEGKHEVMDEIKEKVNQVLEIKKEHDGVSEIFFENFIIQ</sequence>
<evidence type="ECO:0000256" key="2">
    <source>
        <dbReference type="ARBA" id="ARBA00004162"/>
    </source>
</evidence>
<keyword evidence="11" id="KW-0966">Cell projection</keyword>
<evidence type="ECO:0000256" key="9">
    <source>
        <dbReference type="ARBA" id="ARBA00023136"/>
    </source>
</evidence>
<keyword evidence="4" id="KW-1003">Cell membrane</keyword>
<dbReference type="InterPro" id="IPR005503">
    <property type="entry name" value="FliL"/>
</dbReference>
<gene>
    <name evidence="11" type="ORF">EJG51_012400</name>
</gene>
<evidence type="ECO:0000256" key="3">
    <source>
        <dbReference type="ARBA" id="ARBA00008281"/>
    </source>
</evidence>
<protein>
    <recommendedName>
        <fullName evidence="10">Flagellar protein FliL</fullName>
    </recommendedName>
</protein>
<organism evidence="11 12">
    <name type="scientific">Undibacterium piscinae</name>
    <dbReference type="NCBI Taxonomy" id="2495591"/>
    <lineage>
        <taxon>Bacteria</taxon>
        <taxon>Pseudomonadati</taxon>
        <taxon>Pseudomonadota</taxon>
        <taxon>Betaproteobacteria</taxon>
        <taxon>Burkholderiales</taxon>
        <taxon>Oxalobacteraceae</taxon>
        <taxon>Undibacterium</taxon>
    </lineage>
</organism>
<evidence type="ECO:0000256" key="5">
    <source>
        <dbReference type="ARBA" id="ARBA00022500"/>
    </source>
</evidence>
<keyword evidence="11" id="KW-0969">Cilium</keyword>
<name>A0A6M4A5M9_9BURK</name>
<keyword evidence="5 10" id="KW-0145">Chemotaxis</keyword>
<evidence type="ECO:0000313" key="12">
    <source>
        <dbReference type="Proteomes" id="UP000274350"/>
    </source>
</evidence>
<keyword evidence="7 10" id="KW-0283">Flagellar rotation</keyword>
<dbReference type="EMBL" id="CP051152">
    <property type="protein sequence ID" value="QJQ06514.1"/>
    <property type="molecule type" value="Genomic_DNA"/>
</dbReference>
<dbReference type="PANTHER" id="PTHR35091:SF2">
    <property type="entry name" value="FLAGELLAR PROTEIN FLIL"/>
    <property type="match status" value="1"/>
</dbReference>
<dbReference type="GO" id="GO:0009425">
    <property type="term" value="C:bacterial-type flagellum basal body"/>
    <property type="evidence" value="ECO:0007669"/>
    <property type="project" value="InterPro"/>
</dbReference>
<proteinExistence type="inferred from homology"/>
<keyword evidence="9 10" id="KW-0472">Membrane</keyword>
<keyword evidence="12" id="KW-1185">Reference proteome</keyword>
<keyword evidence="8" id="KW-1133">Transmembrane helix</keyword>
<evidence type="ECO:0000256" key="1">
    <source>
        <dbReference type="ARBA" id="ARBA00002254"/>
    </source>
</evidence>
<dbReference type="Proteomes" id="UP000274350">
    <property type="component" value="Chromosome"/>
</dbReference>
<dbReference type="GO" id="GO:0071978">
    <property type="term" value="P:bacterial-type flagellum-dependent swarming motility"/>
    <property type="evidence" value="ECO:0007669"/>
    <property type="project" value="TreeGrafter"/>
</dbReference>
<comment type="function">
    <text evidence="1 10">Controls the rotational direction of flagella during chemotaxis.</text>
</comment>
<reference evidence="11 12" key="1">
    <citation type="journal article" date="2019" name="Int. J. Syst. Evol. Microbiol.">
        <title>Undibacterium piscinae sp. nov., isolated from Korean shiner intestine.</title>
        <authorList>
            <person name="Lee S.Y."/>
            <person name="Kang W."/>
            <person name="Kim P.S."/>
            <person name="Kim H.S."/>
            <person name="Sung H."/>
            <person name="Shin N.R."/>
            <person name="Whon T.W."/>
            <person name="Yun J.H."/>
            <person name="Lee J.Y."/>
            <person name="Lee J.Y."/>
            <person name="Jung M.J."/>
            <person name="Jeong Y.S."/>
            <person name="Tak E.J."/>
            <person name="Han J.E."/>
            <person name="Hyun D.W."/>
            <person name="Kang M.S."/>
            <person name="Lee K.E."/>
            <person name="Lee B.H."/>
            <person name="Bae J.W."/>
        </authorList>
    </citation>
    <scope>NUCLEOTIDE SEQUENCE [LARGE SCALE GENOMIC DNA]</scope>
    <source>
        <strain evidence="11 12">S11R28</strain>
    </source>
</reference>
<dbReference type="KEGG" id="upi:EJG51_012400"/>
<evidence type="ECO:0000256" key="7">
    <source>
        <dbReference type="ARBA" id="ARBA00022779"/>
    </source>
</evidence>
<dbReference type="PANTHER" id="PTHR35091">
    <property type="entry name" value="FLAGELLAR PROTEIN FLIL"/>
    <property type="match status" value="1"/>
</dbReference>
<dbReference type="GO" id="GO:0005886">
    <property type="term" value="C:plasma membrane"/>
    <property type="evidence" value="ECO:0007669"/>
    <property type="project" value="UniProtKB-SubCell"/>
</dbReference>
<evidence type="ECO:0000256" key="8">
    <source>
        <dbReference type="ARBA" id="ARBA00022989"/>
    </source>
</evidence>
<evidence type="ECO:0000256" key="10">
    <source>
        <dbReference type="RuleBase" id="RU364125"/>
    </source>
</evidence>
<evidence type="ECO:0000313" key="11">
    <source>
        <dbReference type="EMBL" id="QJQ06514.1"/>
    </source>
</evidence>
<dbReference type="OrthoDB" id="5297029at2"/>
<keyword evidence="10" id="KW-0997">Cell inner membrane</keyword>